<organism evidence="8 9">
    <name type="scientific">Paracidovorax konjaci</name>
    <dbReference type="NCBI Taxonomy" id="32040"/>
    <lineage>
        <taxon>Bacteria</taxon>
        <taxon>Pseudomonadati</taxon>
        <taxon>Pseudomonadota</taxon>
        <taxon>Betaproteobacteria</taxon>
        <taxon>Burkholderiales</taxon>
        <taxon>Comamonadaceae</taxon>
        <taxon>Paracidovorax</taxon>
    </lineage>
</organism>
<dbReference type="Pfam" id="PF00175">
    <property type="entry name" value="NAD_binding_1"/>
    <property type="match status" value="1"/>
</dbReference>
<dbReference type="CDD" id="cd06200">
    <property type="entry name" value="SiR_like1"/>
    <property type="match status" value="1"/>
</dbReference>
<dbReference type="Gene3D" id="3.40.50.80">
    <property type="entry name" value="Nucleotide-binding domain of ferredoxin-NADP reductase (FNR) module"/>
    <property type="match status" value="1"/>
</dbReference>
<dbReference type="PRINTS" id="PR00371">
    <property type="entry name" value="FPNCR"/>
</dbReference>
<dbReference type="Gene3D" id="3.40.50.360">
    <property type="match status" value="1"/>
</dbReference>
<keyword evidence="3" id="KW-0813">Transport</keyword>
<dbReference type="Pfam" id="PF03929">
    <property type="entry name" value="PepSY_TM"/>
    <property type="match status" value="1"/>
</dbReference>
<dbReference type="InterPro" id="IPR008254">
    <property type="entry name" value="Flavodoxin/NO_synth"/>
</dbReference>
<feature type="region of interest" description="Disordered" evidence="4">
    <location>
        <begin position="251"/>
        <end position="276"/>
    </location>
</feature>
<dbReference type="PRINTS" id="PR00369">
    <property type="entry name" value="FLAVODOXIN"/>
</dbReference>
<feature type="transmembrane region" description="Helical" evidence="5">
    <location>
        <begin position="33"/>
        <end position="61"/>
    </location>
</feature>
<sequence length="899" mass="97722">MTAPARDALPSTPEPTASARSSRRLALPSLRQVLFQLHWFVGITAGTVLIVIGMTGALLAFREELLDLVNPGVRHVAPQTVPALTPPQLLEALARRGDDRRVNVLTVDAEPGTAARISFAARNGERRGESAYLHPYTGAVQPGLKGHDAFEWIESLHRWLLLPREPGRVTTGVLALCLLGLALSGLYLRWPRHPLRWRTWLAFDMQLKGRPFLWNLHAVAGTWALVVYVALTATGLYWSFDAIRDTVDGWAGQQRPPRQAMATPARSADGGARVPSGTAPDLAPAWRSFSQQAPGWRLAVLRFPQRADQPLQIQWLDQDAPHERARHRTLIDLRTGDITTDDRYGHRSLGVRALSTIYPLHMGTYFGLPGRMAVTAASLALPLFAITGWMLYLGRRRQRRAADAARHAAERGLAAAQQGRPTGTGSLLVAYASQAGTAERIALQTASALQRAGLPSQVRALQDLAPEDLGSHARLLIVASSFGEGEPPDSARRFMRTLQQGPSGQGAAPLGRTRYALLALGDRHYTHFCGFGHALDAELRRWGAQPLFPLIEVDDGDAGALGRWHEALAALDGLENLATVPTTPPDTEAPAPAMEPWRLENRELLNPGSLGGPLLEITLRPVDASEARHWHPGALVDILPRHSPDTVAVWLKAAGLDGRALVRSGAGREPLAEALARSVLPPLPAESSPQACVDGLVPLAPRTYSVASLPEDGALQLLVRQERHAHGLGIASGWLTAHAPLGSVQSLRFVENPRFSAEATEGRPCIFIGNGSGLAGLRAHLRARVRSGQRRNWLLFGERQQAVDSLCAEEIASWQSQGYLPRLQRVFSRDADTPHRYVQEALQAALPELRGWLNEGAVLFVCGSAEGMAAGVDRVLLDTLGDEATEKLIAEGRYRRDVY</sequence>
<protein>
    <submittedName>
        <fullName evidence="8">Sulfite reductase (NADPH) flavoprotein alpha-component</fullName>
    </submittedName>
</protein>
<keyword evidence="2" id="KW-0288">FMN</keyword>
<keyword evidence="9" id="KW-1185">Reference proteome</keyword>
<keyword evidence="5" id="KW-0472">Membrane</keyword>
<dbReference type="InterPro" id="IPR039261">
    <property type="entry name" value="FNR_nucleotide-bd"/>
</dbReference>
<dbReference type="GO" id="GO:0010181">
    <property type="term" value="F:FMN binding"/>
    <property type="evidence" value="ECO:0007669"/>
    <property type="project" value="InterPro"/>
</dbReference>
<dbReference type="PROSITE" id="PS50902">
    <property type="entry name" value="FLAVODOXIN_LIKE"/>
    <property type="match status" value="1"/>
</dbReference>
<accession>A0A1I1XFC3</accession>
<gene>
    <name evidence="8" type="ORF">SAMN04489710_11314</name>
</gene>
<feature type="transmembrane region" description="Helical" evidence="5">
    <location>
        <begin position="169"/>
        <end position="190"/>
    </location>
</feature>
<evidence type="ECO:0000259" key="7">
    <source>
        <dbReference type="PROSITE" id="PS51384"/>
    </source>
</evidence>
<dbReference type="InterPro" id="IPR005625">
    <property type="entry name" value="PepSY-ass_TM"/>
</dbReference>
<evidence type="ECO:0000256" key="2">
    <source>
        <dbReference type="ARBA" id="ARBA00022643"/>
    </source>
</evidence>
<dbReference type="InterPro" id="IPR001709">
    <property type="entry name" value="Flavoprot_Pyr_Nucl_cyt_Rdtase"/>
</dbReference>
<feature type="domain" description="Flavodoxin-like" evidence="6">
    <location>
        <begin position="427"/>
        <end position="569"/>
    </location>
</feature>
<dbReference type="PANTHER" id="PTHR34219:SF3">
    <property type="entry name" value="BLL7967 PROTEIN"/>
    <property type="match status" value="1"/>
</dbReference>
<dbReference type="RefSeq" id="WP_353615079.1">
    <property type="nucleotide sequence ID" value="NZ_FOMQ01000013.1"/>
</dbReference>
<dbReference type="InterPro" id="IPR017938">
    <property type="entry name" value="Riboflavin_synthase-like_b-brl"/>
</dbReference>
<name>A0A1I1XFC3_9BURK</name>
<dbReference type="Proteomes" id="UP000199517">
    <property type="component" value="Unassembled WGS sequence"/>
</dbReference>
<evidence type="ECO:0000256" key="4">
    <source>
        <dbReference type="SAM" id="MobiDB-lite"/>
    </source>
</evidence>
<dbReference type="InterPro" id="IPR017927">
    <property type="entry name" value="FAD-bd_FR_type"/>
</dbReference>
<feature type="domain" description="FAD-binding FR-type" evidence="7">
    <location>
        <begin position="592"/>
        <end position="760"/>
    </location>
</feature>
<dbReference type="GO" id="GO:0016491">
    <property type="term" value="F:oxidoreductase activity"/>
    <property type="evidence" value="ECO:0007669"/>
    <property type="project" value="InterPro"/>
</dbReference>
<evidence type="ECO:0000259" key="6">
    <source>
        <dbReference type="PROSITE" id="PS50902"/>
    </source>
</evidence>
<evidence type="ECO:0000256" key="3">
    <source>
        <dbReference type="ARBA" id="ARBA00022982"/>
    </source>
</evidence>
<dbReference type="InterPro" id="IPR029039">
    <property type="entry name" value="Flavoprotein-like_sf"/>
</dbReference>
<dbReference type="STRING" id="32040.SAMN04489710_11314"/>
<feature type="transmembrane region" description="Helical" evidence="5">
    <location>
        <begin position="372"/>
        <end position="392"/>
    </location>
</feature>
<keyword evidence="5" id="KW-0812">Transmembrane</keyword>
<dbReference type="InterPro" id="IPR001433">
    <property type="entry name" value="OxRdtase_FAD/NAD-bd"/>
</dbReference>
<dbReference type="SUPFAM" id="SSF52218">
    <property type="entry name" value="Flavoproteins"/>
    <property type="match status" value="1"/>
</dbReference>
<proteinExistence type="predicted"/>
<evidence type="ECO:0000313" key="8">
    <source>
        <dbReference type="EMBL" id="SFE06089.1"/>
    </source>
</evidence>
<dbReference type="InterPro" id="IPR001094">
    <property type="entry name" value="Flavdoxin-like"/>
</dbReference>
<dbReference type="SUPFAM" id="SSF52343">
    <property type="entry name" value="Ferredoxin reductase-like, C-terminal NADP-linked domain"/>
    <property type="match status" value="1"/>
</dbReference>
<reference evidence="9" key="1">
    <citation type="submission" date="2016-10" db="EMBL/GenBank/DDBJ databases">
        <authorList>
            <person name="Varghese N."/>
            <person name="Submissions S."/>
        </authorList>
    </citation>
    <scope>NUCLEOTIDE SEQUENCE [LARGE SCALE GENOMIC DNA]</scope>
    <source>
        <strain evidence="9">DSM 7481</strain>
    </source>
</reference>
<keyword evidence="3" id="KW-0249">Electron transport</keyword>
<dbReference type="PANTHER" id="PTHR34219">
    <property type="entry name" value="IRON-REGULATED INNER MEMBRANE PROTEIN-RELATED"/>
    <property type="match status" value="1"/>
</dbReference>
<feature type="region of interest" description="Disordered" evidence="4">
    <location>
        <begin position="1"/>
        <end position="21"/>
    </location>
</feature>
<dbReference type="SUPFAM" id="SSF63380">
    <property type="entry name" value="Riboflavin synthase domain-like"/>
    <property type="match status" value="1"/>
</dbReference>
<dbReference type="Pfam" id="PF00258">
    <property type="entry name" value="Flavodoxin_1"/>
    <property type="match status" value="1"/>
</dbReference>
<evidence type="ECO:0000256" key="5">
    <source>
        <dbReference type="SAM" id="Phobius"/>
    </source>
</evidence>
<dbReference type="EMBL" id="FOMQ01000013">
    <property type="protein sequence ID" value="SFE06089.1"/>
    <property type="molecule type" value="Genomic_DNA"/>
</dbReference>
<evidence type="ECO:0000256" key="1">
    <source>
        <dbReference type="ARBA" id="ARBA00022630"/>
    </source>
</evidence>
<feature type="transmembrane region" description="Helical" evidence="5">
    <location>
        <begin position="211"/>
        <end position="231"/>
    </location>
</feature>
<dbReference type="AlphaFoldDB" id="A0A1I1XFC3"/>
<keyword evidence="5" id="KW-1133">Transmembrane helix</keyword>
<dbReference type="PROSITE" id="PS51384">
    <property type="entry name" value="FAD_FR"/>
    <property type="match status" value="1"/>
</dbReference>
<evidence type="ECO:0000313" key="9">
    <source>
        <dbReference type="Proteomes" id="UP000199517"/>
    </source>
</evidence>
<keyword evidence="1" id="KW-0285">Flavoprotein</keyword>